<dbReference type="KEGG" id="pvw:HU752_016905"/>
<dbReference type="InterPro" id="IPR021488">
    <property type="entry name" value="DUF3142"/>
</dbReference>
<name>A0A9E6PGK6_9PSED</name>
<reference evidence="1 2" key="1">
    <citation type="journal article" date="2020" name="Microorganisms">
        <title>Reliable Identification of Environmental Pseudomonas Isolates Using the rpoD Gene.</title>
        <authorList>
            <consortium name="The Broad Institute Genome Sequencing Platform"/>
            <person name="Girard L."/>
            <person name="Lood C."/>
            <person name="Rokni-Zadeh H."/>
            <person name="van Noort V."/>
            <person name="Lavigne R."/>
            <person name="De Mot R."/>
        </authorList>
    </citation>
    <scope>NUCLEOTIDE SEQUENCE [LARGE SCALE GENOMIC DNA]</scope>
    <source>
        <strain evidence="1 2">RW8P3</strain>
    </source>
</reference>
<dbReference type="AlphaFoldDB" id="A0A9E6PGK6"/>
<protein>
    <submittedName>
        <fullName evidence="1">DUF3142 domain-containing protein</fullName>
    </submittedName>
</protein>
<keyword evidence="2" id="KW-1185">Reference proteome</keyword>
<dbReference type="RefSeq" id="WP_186682956.1">
    <property type="nucleotide sequence ID" value="NZ_CP077093.1"/>
</dbReference>
<gene>
    <name evidence="1" type="ORF">HU752_016905</name>
</gene>
<evidence type="ECO:0000313" key="2">
    <source>
        <dbReference type="Proteomes" id="UP000634530"/>
    </source>
</evidence>
<dbReference type="Proteomes" id="UP000634530">
    <property type="component" value="Chromosome"/>
</dbReference>
<dbReference type="EMBL" id="CP077093">
    <property type="protein sequence ID" value="QXI25658.1"/>
    <property type="molecule type" value="Genomic_DNA"/>
</dbReference>
<accession>A0A9E6PGK6</accession>
<dbReference type="Pfam" id="PF11340">
    <property type="entry name" value="DUF3142"/>
    <property type="match status" value="1"/>
</dbReference>
<evidence type="ECO:0000313" key="1">
    <source>
        <dbReference type="EMBL" id="QXI25658.1"/>
    </source>
</evidence>
<reference evidence="1 2" key="2">
    <citation type="journal article" date="2021" name="Microorganisms">
        <title>The Ever-Expanding Pseudomonas Genus: Description of 43 New Species and Partition of the Pseudomonas putida Group.</title>
        <authorList>
            <person name="Girard L."/>
            <person name="Lood C."/>
            <person name="Hofte M."/>
            <person name="Vandamme P."/>
            <person name="Rokni-Zadeh H."/>
            <person name="van Noort V."/>
            <person name="Lavigne R."/>
            <person name="De Mot R."/>
        </authorList>
    </citation>
    <scope>NUCLEOTIDE SEQUENCE [LARGE SCALE GENOMIC DNA]</scope>
    <source>
        <strain evidence="1 2">RW8P3</strain>
    </source>
</reference>
<sequence>MPATSYLRRLCACLALGLLVGCRPEPAKPLDQQLYVWQRQWRPAHEQALAESRADFSTLRVLALQAQPQAGWSRALVDLSRLKADGRPVIAVVRLDGQLPALDLDVARTQIGQMLADWQAAGLNPSGLEIDHDSASARLAGYTDFLLKLREQLPPGLKLSITALPAWLDSPQLPALLRAVDSSVLQVHAVSNPRLGLFDPVQARKWAERWSHVTERPFYLALPAYGMALLPDTGGVPLVESETPLNRGGERRELLADPQQLADLGHQLRDKPPAHLAGLIWFRLPLPGDRRAWSLTTLAAVARGDALSGRWLVELSSQDGLYDISLVNVGNLDQALPPRVELSAEQCDGVDGLSGYTLQALPQHLVFNRQSSARVAAGGRRALGWARCIRIDQGAWHVYP</sequence>
<proteinExistence type="predicted"/>
<organism evidence="1 2">
    <name type="scientific">Pseudomonas vanderleydeniana</name>
    <dbReference type="NCBI Taxonomy" id="2745495"/>
    <lineage>
        <taxon>Bacteria</taxon>
        <taxon>Pseudomonadati</taxon>
        <taxon>Pseudomonadota</taxon>
        <taxon>Gammaproteobacteria</taxon>
        <taxon>Pseudomonadales</taxon>
        <taxon>Pseudomonadaceae</taxon>
        <taxon>Pseudomonas</taxon>
    </lineage>
</organism>